<dbReference type="AlphaFoldDB" id="A0A395LJ07"/>
<feature type="region of interest" description="Disordered" evidence="1">
    <location>
        <begin position="179"/>
        <end position="205"/>
    </location>
</feature>
<gene>
    <name evidence="2" type="ORF">DL238_04770</name>
</gene>
<organism evidence="2 3">
    <name type="scientific">Alteriqipengyuania lutimaris</name>
    <dbReference type="NCBI Taxonomy" id="1538146"/>
    <lineage>
        <taxon>Bacteria</taxon>
        <taxon>Pseudomonadati</taxon>
        <taxon>Pseudomonadota</taxon>
        <taxon>Alphaproteobacteria</taxon>
        <taxon>Sphingomonadales</taxon>
        <taxon>Erythrobacteraceae</taxon>
        <taxon>Alteriqipengyuania</taxon>
    </lineage>
</organism>
<dbReference type="EMBL" id="QRBB01000001">
    <property type="protein sequence ID" value="RDS76986.1"/>
    <property type="molecule type" value="Genomic_DNA"/>
</dbReference>
<sequence>MAGQSAETALAPLEVYKRDERPGMAQLPANTEIIVRMNQEVTTKGKTWEEGDQFDLTVEEDVMLGEYIVIPRGTRAVGKITWMTNKGMFGKSGKMDIEIEYLDLGGRRIPLNGTYRQEGEGNTLATVGGVVLVPISGFFITGKSGTIPEGREMTAYTEDAIELAISADAITAPKRAEIATPGGNATLPVSSQATDPVDEQVTEQN</sequence>
<reference evidence="2 3" key="1">
    <citation type="submission" date="2018-07" db="EMBL/GenBank/DDBJ databases">
        <title>Erythrobacter nanhaiensis sp. nov., a novel member of the genus Erythrobacter isolated from the South China Sea.</title>
        <authorList>
            <person name="Chen X."/>
            <person name="Liu J."/>
        </authorList>
    </citation>
    <scope>NUCLEOTIDE SEQUENCE [LARGE SCALE GENOMIC DNA]</scope>
    <source>
        <strain evidence="2 3">S-5</strain>
    </source>
</reference>
<dbReference type="RefSeq" id="WP_115491209.1">
    <property type="nucleotide sequence ID" value="NZ_JACHWW010000001.1"/>
</dbReference>
<evidence type="ECO:0000313" key="2">
    <source>
        <dbReference type="EMBL" id="RDS76986.1"/>
    </source>
</evidence>
<proteinExistence type="predicted"/>
<evidence type="ECO:0000313" key="3">
    <source>
        <dbReference type="Proteomes" id="UP000254101"/>
    </source>
</evidence>
<evidence type="ECO:0000256" key="1">
    <source>
        <dbReference type="SAM" id="MobiDB-lite"/>
    </source>
</evidence>
<keyword evidence="3" id="KW-1185">Reference proteome</keyword>
<feature type="compositionally biased region" description="Acidic residues" evidence="1">
    <location>
        <begin position="196"/>
        <end position="205"/>
    </location>
</feature>
<comment type="caution">
    <text evidence="2">The sequence shown here is derived from an EMBL/GenBank/DDBJ whole genome shotgun (WGS) entry which is preliminary data.</text>
</comment>
<name>A0A395LJ07_9SPHN</name>
<dbReference type="OrthoDB" id="117664at2"/>
<dbReference type="Proteomes" id="UP000254101">
    <property type="component" value="Unassembled WGS sequence"/>
</dbReference>
<protein>
    <submittedName>
        <fullName evidence="2">Uncharacterized protein</fullName>
    </submittedName>
</protein>
<accession>A0A395LJ07</accession>